<feature type="transmembrane region" description="Helical" evidence="2">
    <location>
        <begin position="399"/>
        <end position="420"/>
    </location>
</feature>
<feature type="transmembrane region" description="Helical" evidence="2">
    <location>
        <begin position="460"/>
        <end position="479"/>
    </location>
</feature>
<dbReference type="AlphaFoldDB" id="A0A6A4EE07"/>
<name>A0A6A4EE07_9STRA</name>
<dbReference type="OrthoDB" id="120491at2759"/>
<evidence type="ECO:0000313" key="11">
    <source>
        <dbReference type="Proteomes" id="UP000437068"/>
    </source>
</evidence>
<dbReference type="EMBL" id="QXGD01000166">
    <property type="protein sequence ID" value="KAE9249700.1"/>
    <property type="molecule type" value="Genomic_DNA"/>
</dbReference>
<evidence type="ECO:0000313" key="4">
    <source>
        <dbReference type="EMBL" id="KAE9130758.1"/>
    </source>
</evidence>
<accession>A0A6A4EE07</accession>
<evidence type="ECO:0000313" key="3">
    <source>
        <dbReference type="EMBL" id="KAE8944378.1"/>
    </source>
</evidence>
<sequence length="608" mass="67758">MRIVPMRNESHEPLPVLGVTPEAPVSNGQTDSRVSSVQDPQSEHLYELQLAQPLPSFDLSKTLVSKMLSTNAHNRLNLVMHRFLNSFLVSHFRFSLLCFGCLLFVPTKIIMPAVPLMVATIVLPPVIFVTFFSLDVLVLLAYHYEFWFITTLNTLNWVALGVIFGDIRAISCIGLWLSSQSVVFIDSNFRTFPTAVKSIMISGPFLIVLVVCCSYNLVVDASFPPIWIGDLMLQSRQVIVFTASTLSVFVVKKAFTKKNRLKKRLRDREADPDAAQGRHTIPCVGLHARLKLKHLKVTPRVGLTNFSASALTLLADQENSTTTTSTVTNNQKLKVSPHDPFVVSARNVVLPGRLLSWMKAPYVQSALYFTGVIGLSATAIAWVVILYHQERHSTDQLKLIVSATAAISSLAFMFVFVSLAQRSLVRLVVWNFDVLFSTFQGTALAVCLLDLLRWEVSSCLAVVAWWLWFHCLLVLDALTPSLTRKLHIRKHFGLPAVILVLAVAAGCALELILGDGRVFSSRLLWSVHVVRGTGFDLHTSTLAVQRTITIVGWFPRLLVELATGSPDQLLFIHRHVEYFSPYATFSDPAPTGAEDDVPKRAVSTLWWR</sequence>
<feature type="region of interest" description="Disordered" evidence="1">
    <location>
        <begin position="1"/>
        <end position="36"/>
    </location>
</feature>
<comment type="caution">
    <text evidence="8">The sequence shown here is derived from an EMBL/GenBank/DDBJ whole genome shotgun (WGS) entry which is preliminary data.</text>
</comment>
<feature type="transmembrane region" description="Helical" evidence="2">
    <location>
        <begin position="154"/>
        <end position="177"/>
    </location>
</feature>
<organism evidence="8 11">
    <name type="scientific">Phytophthora fragariae</name>
    <dbReference type="NCBI Taxonomy" id="53985"/>
    <lineage>
        <taxon>Eukaryota</taxon>
        <taxon>Sar</taxon>
        <taxon>Stramenopiles</taxon>
        <taxon>Oomycota</taxon>
        <taxon>Peronosporomycetes</taxon>
        <taxon>Peronosporales</taxon>
        <taxon>Peronosporaceae</taxon>
        <taxon>Phytophthora</taxon>
    </lineage>
</organism>
<evidence type="ECO:0000256" key="2">
    <source>
        <dbReference type="SAM" id="Phobius"/>
    </source>
</evidence>
<gene>
    <name evidence="8" type="ORF">PF001_g3460</name>
    <name evidence="7" type="ORF">PF002_g5171</name>
    <name evidence="6" type="ORF">PF005_g4291</name>
    <name evidence="5" type="ORF">PF006_g3585</name>
    <name evidence="4" type="ORF">PF007_g4388</name>
    <name evidence="3" type="ORF">PF009_g5950</name>
</gene>
<feature type="transmembrane region" description="Helical" evidence="2">
    <location>
        <begin position="83"/>
        <end position="105"/>
    </location>
</feature>
<dbReference type="Proteomes" id="UP000437068">
    <property type="component" value="Unassembled WGS sequence"/>
</dbReference>
<reference evidence="9 10" key="1">
    <citation type="submission" date="2018-08" db="EMBL/GenBank/DDBJ databases">
        <title>Genomic investigation of the strawberry pathogen Phytophthora fragariae indicates pathogenicity is determined by transcriptional variation in three key races.</title>
        <authorList>
            <person name="Adams T.M."/>
            <person name="Armitage A.D."/>
            <person name="Sobczyk M.K."/>
            <person name="Bates H.J."/>
            <person name="Dunwell J.M."/>
            <person name="Nellist C.F."/>
            <person name="Harrison R.J."/>
        </authorList>
    </citation>
    <scope>NUCLEOTIDE SEQUENCE [LARGE SCALE GENOMIC DNA]</scope>
    <source>
        <strain evidence="8 11">A4</strain>
        <strain evidence="7 12">BC-1</strain>
        <strain evidence="6 10">NOV-27</strain>
        <strain evidence="5 13">NOV-5</strain>
        <strain evidence="4 14">NOV-71</strain>
        <strain evidence="3 9">NOV-9</strain>
    </source>
</reference>
<evidence type="ECO:0000313" key="13">
    <source>
        <dbReference type="Proteomes" id="UP000440732"/>
    </source>
</evidence>
<dbReference type="EMBL" id="QXGB01000137">
    <property type="protein sequence ID" value="KAE9228502.1"/>
    <property type="molecule type" value="Genomic_DNA"/>
</dbReference>
<dbReference type="Proteomes" id="UP000440367">
    <property type="component" value="Unassembled WGS sequence"/>
</dbReference>
<dbReference type="EMBL" id="QXGE01000109">
    <property type="protein sequence ID" value="KAE9324379.1"/>
    <property type="molecule type" value="Genomic_DNA"/>
</dbReference>
<evidence type="ECO:0000313" key="9">
    <source>
        <dbReference type="Proteomes" id="UP000429523"/>
    </source>
</evidence>
<evidence type="ECO:0000313" key="6">
    <source>
        <dbReference type="EMBL" id="KAE9228502.1"/>
    </source>
</evidence>
<evidence type="ECO:0000313" key="5">
    <source>
        <dbReference type="EMBL" id="KAE9152182.1"/>
    </source>
</evidence>
<protein>
    <submittedName>
        <fullName evidence="8">Uncharacterized protein</fullName>
    </submittedName>
</protein>
<dbReference type="Proteomes" id="UP000429523">
    <property type="component" value="Unassembled WGS sequence"/>
</dbReference>
<feature type="transmembrane region" description="Helical" evidence="2">
    <location>
        <begin position="198"/>
        <end position="218"/>
    </location>
</feature>
<proteinExistence type="predicted"/>
<evidence type="ECO:0000313" key="10">
    <source>
        <dbReference type="Proteomes" id="UP000433483"/>
    </source>
</evidence>
<evidence type="ECO:0000313" key="7">
    <source>
        <dbReference type="EMBL" id="KAE9249700.1"/>
    </source>
</evidence>
<evidence type="ECO:0000256" key="1">
    <source>
        <dbReference type="SAM" id="MobiDB-lite"/>
    </source>
</evidence>
<keyword evidence="2" id="KW-1133">Transmembrane helix</keyword>
<feature type="transmembrane region" description="Helical" evidence="2">
    <location>
        <begin position="366"/>
        <end position="387"/>
    </location>
</feature>
<evidence type="ECO:0000313" key="14">
    <source>
        <dbReference type="Proteomes" id="UP000441208"/>
    </source>
</evidence>
<feature type="transmembrane region" description="Helical" evidence="2">
    <location>
        <begin position="491"/>
        <end position="513"/>
    </location>
</feature>
<keyword evidence="10" id="KW-1185">Reference proteome</keyword>
<dbReference type="Proteomes" id="UP000441208">
    <property type="component" value="Unassembled WGS sequence"/>
</dbReference>
<dbReference type="Proteomes" id="UP000433483">
    <property type="component" value="Unassembled WGS sequence"/>
</dbReference>
<feature type="compositionally biased region" description="Polar residues" evidence="1">
    <location>
        <begin position="26"/>
        <end position="36"/>
    </location>
</feature>
<feature type="transmembrane region" description="Helical" evidence="2">
    <location>
        <begin position="432"/>
        <end position="454"/>
    </location>
</feature>
<keyword evidence="2" id="KW-0472">Membrane</keyword>
<dbReference type="Proteomes" id="UP000440732">
    <property type="component" value="Unassembled WGS sequence"/>
</dbReference>
<evidence type="ECO:0000313" key="8">
    <source>
        <dbReference type="EMBL" id="KAE9324379.1"/>
    </source>
</evidence>
<feature type="transmembrane region" description="Helical" evidence="2">
    <location>
        <begin position="117"/>
        <end position="142"/>
    </location>
</feature>
<dbReference type="EMBL" id="QXGA01000116">
    <property type="protein sequence ID" value="KAE9152182.1"/>
    <property type="molecule type" value="Genomic_DNA"/>
</dbReference>
<dbReference type="EMBL" id="QXGF01000207">
    <property type="protein sequence ID" value="KAE8944378.1"/>
    <property type="molecule type" value="Genomic_DNA"/>
</dbReference>
<evidence type="ECO:0000313" key="12">
    <source>
        <dbReference type="Proteomes" id="UP000440367"/>
    </source>
</evidence>
<keyword evidence="2" id="KW-0812">Transmembrane</keyword>
<dbReference type="EMBL" id="QXFZ01000139">
    <property type="protein sequence ID" value="KAE9130758.1"/>
    <property type="molecule type" value="Genomic_DNA"/>
</dbReference>